<accession>A0AA97NSN9</accession>
<protein>
    <recommendedName>
        <fullName evidence="3">RRM domain-containing protein</fullName>
    </recommendedName>
</protein>
<organism evidence="2">
    <name type="scientific">Pyricularia oryzae (strain Y34)</name>
    <name type="common">Rice blast fungus</name>
    <name type="synonym">Magnaporthe oryzae</name>
    <dbReference type="NCBI Taxonomy" id="1143189"/>
    <lineage>
        <taxon>Eukaryota</taxon>
        <taxon>Fungi</taxon>
        <taxon>Dikarya</taxon>
        <taxon>Ascomycota</taxon>
        <taxon>Pezizomycotina</taxon>
        <taxon>Sordariomycetes</taxon>
        <taxon>Sordariomycetidae</taxon>
        <taxon>Magnaporthales</taxon>
        <taxon>Pyriculariaceae</taxon>
        <taxon>Pyricularia</taxon>
    </lineage>
</organism>
<feature type="region of interest" description="Disordered" evidence="1">
    <location>
        <begin position="1"/>
        <end position="142"/>
    </location>
</feature>
<gene>
    <name evidence="2" type="ORF">OOU_Y34scaffold00695g1</name>
</gene>
<evidence type="ECO:0000313" key="2">
    <source>
        <dbReference type="EMBL" id="ELQ35664.1"/>
    </source>
</evidence>
<dbReference type="Proteomes" id="UP000011086">
    <property type="component" value="Unassembled WGS sequence"/>
</dbReference>
<feature type="compositionally biased region" description="Polar residues" evidence="1">
    <location>
        <begin position="61"/>
        <end position="75"/>
    </location>
</feature>
<dbReference type="EMBL" id="JH793729">
    <property type="protein sequence ID" value="ELQ35664.1"/>
    <property type="molecule type" value="Genomic_DNA"/>
</dbReference>
<feature type="compositionally biased region" description="Polar residues" evidence="1">
    <location>
        <begin position="207"/>
        <end position="220"/>
    </location>
</feature>
<dbReference type="InterPro" id="IPR035979">
    <property type="entry name" value="RBD_domain_sf"/>
</dbReference>
<evidence type="ECO:0008006" key="3">
    <source>
        <dbReference type="Google" id="ProtNLM"/>
    </source>
</evidence>
<feature type="compositionally biased region" description="Low complexity" evidence="1">
    <location>
        <begin position="47"/>
        <end position="58"/>
    </location>
</feature>
<feature type="compositionally biased region" description="Polar residues" evidence="1">
    <location>
        <begin position="28"/>
        <end position="40"/>
    </location>
</feature>
<reference evidence="2" key="1">
    <citation type="journal article" date="2012" name="PLoS Genet.">
        <title>Comparative analysis of the genomes of two field isolates of the rice blast fungus Magnaporthe oryzae.</title>
        <authorList>
            <person name="Xue M."/>
            <person name="Yang J."/>
            <person name="Li Z."/>
            <person name="Hu S."/>
            <person name="Yao N."/>
            <person name="Dean R.A."/>
            <person name="Zhao W."/>
            <person name="Shen M."/>
            <person name="Zhang H."/>
            <person name="Li C."/>
            <person name="Liu L."/>
            <person name="Cao L."/>
            <person name="Xu X."/>
            <person name="Xing Y."/>
            <person name="Hsiang T."/>
            <person name="Zhang Z."/>
            <person name="Xu J.R."/>
            <person name="Peng Y.L."/>
        </authorList>
    </citation>
    <scope>NUCLEOTIDE SEQUENCE</scope>
    <source>
        <strain evidence="2">Y34</strain>
    </source>
</reference>
<evidence type="ECO:0000256" key="1">
    <source>
        <dbReference type="SAM" id="MobiDB-lite"/>
    </source>
</evidence>
<feature type="region of interest" description="Disordered" evidence="1">
    <location>
        <begin position="196"/>
        <end position="230"/>
    </location>
</feature>
<dbReference type="GO" id="GO:0003676">
    <property type="term" value="F:nucleic acid binding"/>
    <property type="evidence" value="ECO:0007669"/>
    <property type="project" value="InterPro"/>
</dbReference>
<sequence length="604" mass="64076">MSTGGFKPININNNTTKAKRDKPPSPQSPSSNGLDTPTNSEVEDCDSAASTKTSSFASLVKSPTTPIVDSGSHQLQGLGLAEMSLNDGPTGAGQESPSRGQSTRDFGPIGPRPNLPSTPQPSRVQGDQGFGHNPFASRPDVAGRRDAVDFGTRGTVFGISQQPSLLPSVFAALRQPHTPARDTPWSQRPLFSSSIASGGRGPAIFSPASNHSSSADTTFIDSPPSPLAQRQERYLRSQAVQPSLVQQAQPRGYAGSLFSVRADPLRNSTNTIINTNTNETFRPMHTVQVKQHHHRHTTSSSSSPRPGHASSSRAIHNIMNGFSPNYQGDTSLANNRSANIPESESCSLFILGLPPTLTTTQLLGAIRNAGRVWASHINLPEPSRGHTTCAAKVIFFERAAAQRFYAAHQPHNGGFVTDPSSGLPPARVLWNRIRSAEVGGGPASSSSSSSSSSTTPATAAAASAAASAAAAGFSGGPGSGGNKSRVLLIYGPRPLVNEPSLTAYFASKMEFQIDRAFELASCVDPATGQLMVLFEYRFGSFRCQAEAAKMSLSREFKDEIKVWYGDDPCAPGAVDPDVRHRSPAVNLWPAGPHVSQPRMSNNYW</sequence>
<dbReference type="SUPFAM" id="SSF54928">
    <property type="entry name" value="RNA-binding domain, RBD"/>
    <property type="match status" value="1"/>
</dbReference>
<feature type="compositionally biased region" description="Low complexity" evidence="1">
    <location>
        <begin position="298"/>
        <end position="312"/>
    </location>
</feature>
<name>A0AA97NSN9_PYRO3</name>
<feature type="region of interest" description="Disordered" evidence="1">
    <location>
        <begin position="287"/>
        <end position="312"/>
    </location>
</feature>
<feature type="compositionally biased region" description="Polar residues" evidence="1">
    <location>
        <begin position="93"/>
        <end position="104"/>
    </location>
</feature>
<proteinExistence type="predicted"/>
<feature type="compositionally biased region" description="Pro residues" evidence="1">
    <location>
        <begin position="110"/>
        <end position="119"/>
    </location>
</feature>
<dbReference type="AlphaFoldDB" id="A0AA97NSN9"/>